<comment type="subcellular location">
    <subcellularLocation>
        <location evidence="1">Cell inner membrane</location>
    </subcellularLocation>
</comment>
<dbReference type="Proteomes" id="UP001377160">
    <property type="component" value="Unassembled WGS sequence"/>
</dbReference>
<keyword evidence="3" id="KW-0997">Cell inner membrane</keyword>
<evidence type="ECO:0000256" key="2">
    <source>
        <dbReference type="ARBA" id="ARBA00022475"/>
    </source>
</evidence>
<evidence type="ECO:0000256" key="5">
    <source>
        <dbReference type="ARBA" id="ARBA00022989"/>
    </source>
</evidence>
<feature type="non-terminal residue" evidence="8">
    <location>
        <position position="69"/>
    </location>
</feature>
<comment type="caution">
    <text evidence="8">The sequence shown here is derived from an EMBL/GenBank/DDBJ whole genome shotgun (WGS) entry which is preliminary data.</text>
</comment>
<reference evidence="8 9" key="1">
    <citation type="submission" date="2024-02" db="EMBL/GenBank/DDBJ databases">
        <title>Bacteria isolated from the canopy kelp, Nereocystis luetkeana.</title>
        <authorList>
            <person name="Pfister C.A."/>
            <person name="Younker I.T."/>
            <person name="Light S.H."/>
        </authorList>
    </citation>
    <scope>NUCLEOTIDE SEQUENCE [LARGE SCALE GENOMIC DNA]</scope>
    <source>
        <strain evidence="8 9">TI.1.15</strain>
    </source>
</reference>
<keyword evidence="5" id="KW-1133">Transmembrane helix</keyword>
<evidence type="ECO:0000259" key="7">
    <source>
        <dbReference type="Pfam" id="PF02470"/>
    </source>
</evidence>
<evidence type="ECO:0000256" key="3">
    <source>
        <dbReference type="ARBA" id="ARBA00022519"/>
    </source>
</evidence>
<dbReference type="PANTHER" id="PTHR30462">
    <property type="entry name" value="INTERMEMBRANE TRANSPORT PROTEIN PQIB-RELATED"/>
    <property type="match status" value="1"/>
</dbReference>
<evidence type="ECO:0000256" key="6">
    <source>
        <dbReference type="ARBA" id="ARBA00023136"/>
    </source>
</evidence>
<accession>A0ABU9FZ37</accession>
<dbReference type="InterPro" id="IPR003399">
    <property type="entry name" value="Mce/MlaD"/>
</dbReference>
<feature type="non-terminal residue" evidence="8">
    <location>
        <position position="1"/>
    </location>
</feature>
<feature type="domain" description="Mce/MlaD" evidence="7">
    <location>
        <begin position="4"/>
        <end position="55"/>
    </location>
</feature>
<protein>
    <submittedName>
        <fullName evidence="8">MlaD family protein</fullName>
    </submittedName>
</protein>
<dbReference type="EMBL" id="JBANDX010000402">
    <property type="protein sequence ID" value="MEL0611494.1"/>
    <property type="molecule type" value="Genomic_DNA"/>
</dbReference>
<gene>
    <name evidence="8" type="ORF">V8Z71_25020</name>
</gene>
<name>A0ABU9FZ37_9VIBR</name>
<evidence type="ECO:0000256" key="4">
    <source>
        <dbReference type="ARBA" id="ARBA00022692"/>
    </source>
</evidence>
<keyword evidence="6" id="KW-0472">Membrane</keyword>
<evidence type="ECO:0000313" key="9">
    <source>
        <dbReference type="Proteomes" id="UP001377160"/>
    </source>
</evidence>
<evidence type="ECO:0000256" key="1">
    <source>
        <dbReference type="ARBA" id="ARBA00004533"/>
    </source>
</evidence>
<keyword evidence="4" id="KW-0812">Transmembrane</keyword>
<keyword evidence="9" id="KW-1185">Reference proteome</keyword>
<dbReference type="Pfam" id="PF02470">
    <property type="entry name" value="MlaD"/>
    <property type="match status" value="1"/>
</dbReference>
<organism evidence="8 9">
    <name type="scientific">Vibrio echinoideorum</name>
    <dbReference type="NCBI Taxonomy" id="2100116"/>
    <lineage>
        <taxon>Bacteria</taxon>
        <taxon>Pseudomonadati</taxon>
        <taxon>Pseudomonadota</taxon>
        <taxon>Gammaproteobacteria</taxon>
        <taxon>Vibrionales</taxon>
        <taxon>Vibrionaceae</taxon>
        <taxon>Vibrio</taxon>
    </lineage>
</organism>
<sequence>SLFASDLPSIAKGSPLLYRKLQVGSISDFQLADCGVRIKVTIENRYTHLINQNTVFWNRSGIEVDASLS</sequence>
<proteinExistence type="predicted"/>
<dbReference type="InterPro" id="IPR051800">
    <property type="entry name" value="PqiA-PqiB_transport"/>
</dbReference>
<dbReference type="RefSeq" id="WP_341636293.1">
    <property type="nucleotide sequence ID" value="NZ_JBANDX010000402.1"/>
</dbReference>
<evidence type="ECO:0000313" key="8">
    <source>
        <dbReference type="EMBL" id="MEL0611494.1"/>
    </source>
</evidence>
<keyword evidence="2" id="KW-1003">Cell membrane</keyword>
<dbReference type="PANTHER" id="PTHR30462:SF0">
    <property type="entry name" value="INTERMEMBRANE TRANSPORT PROTEIN YEBT"/>
    <property type="match status" value="1"/>
</dbReference>